<evidence type="ECO:0000313" key="11">
    <source>
        <dbReference type="EMBL" id="GHD67445.1"/>
    </source>
</evidence>
<reference evidence="12" key="1">
    <citation type="journal article" date="2019" name="Int. J. Syst. Evol. Microbiol.">
        <title>The Global Catalogue of Microorganisms (GCM) 10K type strain sequencing project: providing services to taxonomists for standard genome sequencing and annotation.</title>
        <authorList>
            <consortium name="The Broad Institute Genomics Platform"/>
            <consortium name="The Broad Institute Genome Sequencing Center for Infectious Disease"/>
            <person name="Wu L."/>
            <person name="Ma J."/>
        </authorList>
    </citation>
    <scope>NUCLEOTIDE SEQUENCE [LARGE SCALE GENOMIC DNA]</scope>
    <source>
        <strain evidence="12">KCTC 23701</strain>
    </source>
</reference>
<evidence type="ECO:0000256" key="9">
    <source>
        <dbReference type="RuleBase" id="RU361157"/>
    </source>
</evidence>
<keyword evidence="8 9" id="KW-0472">Membrane</keyword>
<dbReference type="EMBL" id="BMYO01000009">
    <property type="protein sequence ID" value="GHD67445.1"/>
    <property type="molecule type" value="Genomic_DNA"/>
</dbReference>
<feature type="transmembrane region" description="Helical" evidence="9">
    <location>
        <begin position="12"/>
        <end position="36"/>
    </location>
</feature>
<organism evidence="11 12">
    <name type="scientific">Jeongeupia chitinilytica</name>
    <dbReference type="NCBI Taxonomy" id="1041641"/>
    <lineage>
        <taxon>Bacteria</taxon>
        <taxon>Pseudomonadati</taxon>
        <taxon>Pseudomonadota</taxon>
        <taxon>Betaproteobacteria</taxon>
        <taxon>Neisseriales</taxon>
        <taxon>Chitinibacteraceae</taxon>
        <taxon>Jeongeupia</taxon>
    </lineage>
</organism>
<dbReference type="InterPro" id="IPR047817">
    <property type="entry name" value="ABC2_TM_bact-type"/>
</dbReference>
<evidence type="ECO:0000256" key="2">
    <source>
        <dbReference type="ARBA" id="ARBA00007783"/>
    </source>
</evidence>
<dbReference type="PANTHER" id="PTHR30413:SF10">
    <property type="entry name" value="CAPSULE POLYSACCHARIDE EXPORT INNER-MEMBRANE PROTEIN CTRC"/>
    <property type="match status" value="1"/>
</dbReference>
<sequence length="167" mass="18664">MSYVKKVVFPLEILPVVSLLSALFHFVIAMVVWVMFYTVFFGIPTAKLIVVPVVILPLLLVTLGLSYFLASMGVYLRDVAQVVGVFITMLMFLSPIFYPVSALPQAFQFFMNINPITFAVEETRGLLVHNASVHWFAWFLHLLAGVGVLMLGKAWFDKTKGGFADVL</sequence>
<feature type="transmembrane region" description="Helical" evidence="9">
    <location>
        <begin position="82"/>
        <end position="101"/>
    </location>
</feature>
<keyword evidence="12" id="KW-1185">Reference proteome</keyword>
<dbReference type="Proteomes" id="UP000604737">
    <property type="component" value="Unassembled WGS sequence"/>
</dbReference>
<keyword evidence="7" id="KW-0625">Polysaccharide transport</keyword>
<keyword evidence="3 9" id="KW-0813">Transport</keyword>
<evidence type="ECO:0000259" key="10">
    <source>
        <dbReference type="PROSITE" id="PS51012"/>
    </source>
</evidence>
<comment type="caution">
    <text evidence="9">Lacks conserved residue(s) required for the propagation of feature annotation.</text>
</comment>
<dbReference type="InterPro" id="IPR013525">
    <property type="entry name" value="ABC2_TM"/>
</dbReference>
<keyword evidence="6 9" id="KW-1133">Transmembrane helix</keyword>
<evidence type="ECO:0000256" key="1">
    <source>
        <dbReference type="ARBA" id="ARBA00004651"/>
    </source>
</evidence>
<dbReference type="Pfam" id="PF01061">
    <property type="entry name" value="ABC2_membrane"/>
    <property type="match status" value="1"/>
</dbReference>
<protein>
    <recommendedName>
        <fullName evidence="9">Transport permease protein</fullName>
    </recommendedName>
</protein>
<evidence type="ECO:0000313" key="12">
    <source>
        <dbReference type="Proteomes" id="UP000604737"/>
    </source>
</evidence>
<keyword evidence="4 9" id="KW-1003">Cell membrane</keyword>
<proteinExistence type="inferred from homology"/>
<evidence type="ECO:0000256" key="7">
    <source>
        <dbReference type="ARBA" id="ARBA00023047"/>
    </source>
</evidence>
<feature type="domain" description="ABC transmembrane type-2" evidence="10">
    <location>
        <begin position="53"/>
        <end position="159"/>
    </location>
</feature>
<evidence type="ECO:0000256" key="3">
    <source>
        <dbReference type="ARBA" id="ARBA00022448"/>
    </source>
</evidence>
<comment type="caution">
    <text evidence="11">The sequence shown here is derived from an EMBL/GenBank/DDBJ whole genome shotgun (WGS) entry which is preliminary data.</text>
</comment>
<keyword evidence="7" id="KW-0762">Sugar transport</keyword>
<accession>A0ABQ3H4X2</accession>
<comment type="subcellular location">
    <subcellularLocation>
        <location evidence="9">Cell inner membrane</location>
        <topology evidence="9">Multi-pass membrane protein</topology>
    </subcellularLocation>
    <subcellularLocation>
        <location evidence="1">Cell membrane</location>
        <topology evidence="1">Multi-pass membrane protein</topology>
    </subcellularLocation>
</comment>
<name>A0ABQ3H4X2_9NEIS</name>
<evidence type="ECO:0000256" key="8">
    <source>
        <dbReference type="ARBA" id="ARBA00023136"/>
    </source>
</evidence>
<feature type="transmembrane region" description="Helical" evidence="9">
    <location>
        <begin position="135"/>
        <end position="156"/>
    </location>
</feature>
<evidence type="ECO:0000256" key="4">
    <source>
        <dbReference type="ARBA" id="ARBA00022475"/>
    </source>
</evidence>
<evidence type="ECO:0000256" key="5">
    <source>
        <dbReference type="ARBA" id="ARBA00022692"/>
    </source>
</evidence>
<comment type="similarity">
    <text evidence="2 9">Belongs to the ABC-2 integral membrane protein family.</text>
</comment>
<gene>
    <name evidence="11" type="ORF">GCM10007350_31140</name>
</gene>
<feature type="transmembrane region" description="Helical" evidence="9">
    <location>
        <begin position="48"/>
        <end position="70"/>
    </location>
</feature>
<evidence type="ECO:0000256" key="6">
    <source>
        <dbReference type="ARBA" id="ARBA00022989"/>
    </source>
</evidence>
<dbReference type="PROSITE" id="PS51012">
    <property type="entry name" value="ABC_TM2"/>
    <property type="match status" value="1"/>
</dbReference>
<dbReference type="PANTHER" id="PTHR30413">
    <property type="entry name" value="INNER MEMBRANE TRANSPORT PERMEASE"/>
    <property type="match status" value="1"/>
</dbReference>
<keyword evidence="5 9" id="KW-0812">Transmembrane</keyword>